<dbReference type="Gene3D" id="3.40.50.300">
    <property type="entry name" value="P-loop containing nucleotide triphosphate hydrolases"/>
    <property type="match status" value="1"/>
</dbReference>
<organism evidence="2">
    <name type="scientific">uncultured Caudovirales phage</name>
    <dbReference type="NCBI Taxonomy" id="2100421"/>
    <lineage>
        <taxon>Viruses</taxon>
        <taxon>Duplodnaviria</taxon>
        <taxon>Heunggongvirae</taxon>
        <taxon>Uroviricota</taxon>
        <taxon>Caudoviricetes</taxon>
        <taxon>Peduoviridae</taxon>
        <taxon>Maltschvirus</taxon>
        <taxon>Maltschvirus maltsch</taxon>
    </lineage>
</organism>
<proteinExistence type="predicted"/>
<evidence type="ECO:0000259" key="1">
    <source>
        <dbReference type="Pfam" id="PF00154"/>
    </source>
</evidence>
<dbReference type="InterPro" id="IPR027417">
    <property type="entry name" value="P-loop_NTPase"/>
</dbReference>
<gene>
    <name evidence="2" type="ORF">UFOVP331_31</name>
</gene>
<dbReference type="SUPFAM" id="SSF52540">
    <property type="entry name" value="P-loop containing nucleoside triphosphate hydrolases"/>
    <property type="match status" value="1"/>
</dbReference>
<name>A0A6J5LZY1_9CAUD</name>
<protein>
    <submittedName>
        <fullName evidence="2">DNA recombination and repair protein RecA</fullName>
    </submittedName>
</protein>
<accession>A0A6J5LZY1</accession>
<evidence type="ECO:0000313" key="2">
    <source>
        <dbReference type="EMBL" id="CAB4138416.1"/>
    </source>
</evidence>
<sequence>MAKKEKKDASSLTAAVSSELKSKFDLNRFKEKKGLASNVKFKDQRWIPFSPALQEALSIPGIPMGHIITVRGRSNTGKSTTVIEAAVNAQKMGVLPVLIITEMKHDWNHWKTMGFEMNNIANEDGEIVDHDGFFIYRDRTTLHAIEDIAAFIVDLLDEQKKGNLPYDLLFIWDSIGSIPCQLSLDHGKNDAMWNAGAIANQFGNFVNQQIVMSRKESVPYTNTLLIVNKTGNTRPKTPMEQVRMTNKGGDTMYYDASLCLTFGNITNAGTSKIEAMKDKKKVEFALRTRVACDKNHVNGITTKGTIVSTIHGFIKDDPNVIKKYKDQHSHEWVDILGKGNYDIQEDNSQWNESLDTFVGTFDEEED</sequence>
<dbReference type="EMBL" id="LR796345">
    <property type="protein sequence ID" value="CAB4138416.1"/>
    <property type="molecule type" value="Genomic_DNA"/>
</dbReference>
<dbReference type="Pfam" id="PF00154">
    <property type="entry name" value="RecA_N"/>
    <property type="match status" value="1"/>
</dbReference>
<dbReference type="InterPro" id="IPR049428">
    <property type="entry name" value="RecA-like_N"/>
</dbReference>
<reference evidence="2" key="1">
    <citation type="submission" date="2020-04" db="EMBL/GenBank/DDBJ databases">
        <authorList>
            <person name="Chiriac C."/>
            <person name="Salcher M."/>
            <person name="Ghai R."/>
            <person name="Kavagutti S V."/>
        </authorList>
    </citation>
    <scope>NUCLEOTIDE SEQUENCE</scope>
</reference>
<feature type="domain" description="RecA-like N-terminal" evidence="1">
    <location>
        <begin position="50"/>
        <end position="120"/>
    </location>
</feature>